<dbReference type="GO" id="GO:0000270">
    <property type="term" value="P:peptidoglycan metabolic process"/>
    <property type="evidence" value="ECO:0007669"/>
    <property type="project" value="InterPro"/>
</dbReference>
<protein>
    <recommendedName>
        <fullName evidence="5">Membrane-bound lytic murein transglycosylase F</fullName>
        <ecNumber evidence="5">4.2.2.n1</ecNumber>
    </recommendedName>
    <alternativeName>
        <fullName evidence="5">Murein lyase F</fullName>
    </alternativeName>
</protein>
<feature type="domain" description="Transglycosylase SLT" evidence="7">
    <location>
        <begin position="292"/>
        <end position="404"/>
    </location>
</feature>
<dbReference type="Gene3D" id="3.40.190.10">
    <property type="entry name" value="Periplasmic binding protein-like II"/>
    <property type="match status" value="2"/>
</dbReference>
<evidence type="ECO:0000256" key="3">
    <source>
        <dbReference type="ARBA" id="ARBA00023237"/>
    </source>
</evidence>
<dbReference type="GO" id="GO:0071555">
    <property type="term" value="P:cell wall organization"/>
    <property type="evidence" value="ECO:0007669"/>
    <property type="project" value="UniProtKB-KW"/>
</dbReference>
<evidence type="ECO:0000259" key="7">
    <source>
        <dbReference type="Pfam" id="PF01464"/>
    </source>
</evidence>
<feature type="chain" id="PRO_5011800381" description="Membrane-bound lytic murein transglycosylase F" evidence="5">
    <location>
        <begin position="24"/>
        <end position="461"/>
    </location>
</feature>
<dbReference type="Pfam" id="PF01464">
    <property type="entry name" value="SLT"/>
    <property type="match status" value="1"/>
</dbReference>
<evidence type="ECO:0000256" key="2">
    <source>
        <dbReference type="ARBA" id="ARBA00023136"/>
    </source>
</evidence>
<dbReference type="InterPro" id="IPR008258">
    <property type="entry name" value="Transglycosylase_SLT_dom_1"/>
</dbReference>
<comment type="similarity">
    <text evidence="1">Belongs to the transglycosylase Slt family.</text>
</comment>
<comment type="similarity">
    <text evidence="5">In the C-terminal section; belongs to the transglycosylase Slt family.</text>
</comment>
<feature type="domain" description="Solute-binding protein family 3/N-terminal" evidence="6">
    <location>
        <begin position="44"/>
        <end position="191"/>
    </location>
</feature>
<dbReference type="RefSeq" id="WP_091848809.1">
    <property type="nucleotide sequence ID" value="NZ_FOHZ01000002.1"/>
</dbReference>
<dbReference type="SUPFAM" id="SSF53955">
    <property type="entry name" value="Lysozyme-like"/>
    <property type="match status" value="1"/>
</dbReference>
<dbReference type="NCBIfam" id="NF008112">
    <property type="entry name" value="PRK10859.1"/>
    <property type="match status" value="1"/>
</dbReference>
<comment type="caution">
    <text evidence="5">Lacks conserved residue(s) required for the propagation of feature annotation.</text>
</comment>
<dbReference type="OrthoDB" id="9815002at2"/>
<dbReference type="InterPro" id="IPR023346">
    <property type="entry name" value="Lysozyme-like_dom_sf"/>
</dbReference>
<dbReference type="HAMAP" id="MF_02016">
    <property type="entry name" value="MltF"/>
    <property type="match status" value="1"/>
</dbReference>
<keyword evidence="4 5" id="KW-0456">Lyase</keyword>
<evidence type="ECO:0000259" key="6">
    <source>
        <dbReference type="Pfam" id="PF00497"/>
    </source>
</evidence>
<comment type="catalytic activity">
    <reaction evidence="5">
        <text>Exolytic cleavage of the (1-&gt;4)-beta-glycosidic linkage between N-acetylmuramic acid (MurNAc) and N-acetylglucosamine (GlcNAc) residues in peptidoglycan, from either the reducing or the non-reducing ends of the peptidoglycan chains, with concomitant formation of a 1,6-anhydrobond in the MurNAc residue.</text>
        <dbReference type="EC" id="4.2.2.n1"/>
    </reaction>
</comment>
<feature type="active site" evidence="5">
    <location>
        <position position="314"/>
    </location>
</feature>
<dbReference type="Pfam" id="PF00497">
    <property type="entry name" value="SBP_bac_3"/>
    <property type="match status" value="1"/>
</dbReference>
<proteinExistence type="inferred from homology"/>
<dbReference type="CDD" id="cd01009">
    <property type="entry name" value="PBP2_YfhD_N"/>
    <property type="match status" value="1"/>
</dbReference>
<dbReference type="InterPro" id="IPR023703">
    <property type="entry name" value="MltF"/>
</dbReference>
<evidence type="ECO:0000256" key="1">
    <source>
        <dbReference type="ARBA" id="ARBA00007734"/>
    </source>
</evidence>
<dbReference type="GO" id="GO:0009279">
    <property type="term" value="C:cell outer membrane"/>
    <property type="evidence" value="ECO:0007669"/>
    <property type="project" value="UniProtKB-SubCell"/>
</dbReference>
<dbReference type="EC" id="4.2.2.n1" evidence="5"/>
<accession>A0A1H9ZYY3</accession>
<evidence type="ECO:0000313" key="9">
    <source>
        <dbReference type="Proteomes" id="UP000198762"/>
    </source>
</evidence>
<dbReference type="EMBL" id="FOHZ01000002">
    <property type="protein sequence ID" value="SES86978.1"/>
    <property type="molecule type" value="Genomic_DNA"/>
</dbReference>
<keyword evidence="2 5" id="KW-0472">Membrane</keyword>
<keyword evidence="5" id="KW-0732">Signal</keyword>
<dbReference type="GO" id="GO:0016998">
    <property type="term" value="P:cell wall macromolecule catabolic process"/>
    <property type="evidence" value="ECO:0007669"/>
    <property type="project" value="UniProtKB-UniRule"/>
</dbReference>
<feature type="signal peptide" evidence="5">
    <location>
        <begin position="1"/>
        <end position="23"/>
    </location>
</feature>
<dbReference type="Gene3D" id="1.10.530.10">
    <property type="match status" value="1"/>
</dbReference>
<keyword evidence="3 5" id="KW-0998">Cell outer membrane</keyword>
<evidence type="ECO:0000256" key="5">
    <source>
        <dbReference type="HAMAP-Rule" id="MF_02016"/>
    </source>
</evidence>
<name>A0A1H9ZYY3_9GAMM</name>
<comment type="domain">
    <text evidence="5">The N-terminal domain does not have lytic activity and probably modulates enzymatic activity. The C-terminal domain is the catalytic active domain.</text>
</comment>
<comment type="function">
    <text evidence="5">Murein-degrading enzyme that degrades murein glycan strands and insoluble, high-molecular weight murein sacculi, with the concomitant formation of a 1,6-anhydromuramoyl product. Lytic transglycosylases (LTs) play an integral role in the metabolism of the peptidoglycan (PG) sacculus. Their lytic action creates space within the PG sacculus to allow for its expansion as well as for the insertion of various structures such as secretion systems and flagella.</text>
</comment>
<dbReference type="CDD" id="cd13403">
    <property type="entry name" value="MLTF-like"/>
    <property type="match status" value="1"/>
</dbReference>
<dbReference type="InterPro" id="IPR001638">
    <property type="entry name" value="Solute-binding_3/MltF_N"/>
</dbReference>
<comment type="similarity">
    <text evidence="5">In the N-terminal section; belongs to the bacterial solute-binding protein 3 family.</text>
</comment>
<keyword evidence="5" id="KW-0961">Cell wall biogenesis/degradation</keyword>
<feature type="region of interest" description="LT domain" evidence="5">
    <location>
        <begin position="268"/>
        <end position="461"/>
    </location>
</feature>
<dbReference type="SUPFAM" id="SSF53850">
    <property type="entry name" value="Periplasmic binding protein-like II"/>
    <property type="match status" value="1"/>
</dbReference>
<dbReference type="InterPro" id="IPR000189">
    <property type="entry name" value="Transglyc_AS"/>
</dbReference>
<organism evidence="8 9">
    <name type="scientific">Marinobacter segnicrescens</name>
    <dbReference type="NCBI Taxonomy" id="430453"/>
    <lineage>
        <taxon>Bacteria</taxon>
        <taxon>Pseudomonadati</taxon>
        <taxon>Pseudomonadota</taxon>
        <taxon>Gammaproteobacteria</taxon>
        <taxon>Pseudomonadales</taxon>
        <taxon>Marinobacteraceae</taxon>
        <taxon>Marinobacter</taxon>
    </lineage>
</organism>
<gene>
    <name evidence="5" type="primary">mltF</name>
    <name evidence="8" type="ORF">SAMN04487962_102120</name>
</gene>
<dbReference type="PANTHER" id="PTHR37423:SF2">
    <property type="entry name" value="MEMBRANE-BOUND LYTIC MUREIN TRANSGLYCOSYLASE C"/>
    <property type="match status" value="1"/>
</dbReference>
<dbReference type="STRING" id="430453.SAMN04487962_102120"/>
<dbReference type="GO" id="GO:0008933">
    <property type="term" value="F:peptidoglycan lytic transglycosylase activity"/>
    <property type="evidence" value="ECO:0007669"/>
    <property type="project" value="UniProtKB-UniRule"/>
</dbReference>
<evidence type="ECO:0000313" key="8">
    <source>
        <dbReference type="EMBL" id="SES86978.1"/>
    </source>
</evidence>
<dbReference type="PROSITE" id="PS00922">
    <property type="entry name" value="TRANSGLYCOSYLASE"/>
    <property type="match status" value="1"/>
</dbReference>
<sequence precursor="true">MVFRLFVSAILALSFAVAGCSESATEVTHKSEALASPFDTGVLNVATRNGSTTYYLDRHENPVGPEFTLVSEYAQARGWQVEWTMLESTSAVLDALEAGTTHLAAAGLTHLPERNGRYTRGPAHTEITEQLVCHRDDRPLPRKPADIPGWEITVTADASYVATLEKLAAQHPGIEFREDRERTTEILLSEVAEKDLSCTVADSNIVQVMRRHFPHLEVAMNLTQGRNLGWYLPAEAGELASDAREWMNSREGDEAMGLMENRYYAYIGEFDFVDLRALNRRIENRLPSYIDLFREAEITTGMPADLLAALAYQESHWDPQARSPTGVRGIMMLTGRTAESLGVSNRLDPAQAIDGGARYLADRHRRLPETIPEPDRTFLALASYNIGRGHLLDARQLARDLGKNPDSWQDMEQVLPLKADKRYYPSTRYGYARGYEPVHYVQRIRNYRDVIRRAFRSLPEE</sequence>
<reference evidence="9" key="1">
    <citation type="submission" date="2016-10" db="EMBL/GenBank/DDBJ databases">
        <authorList>
            <person name="Varghese N."/>
            <person name="Submissions S."/>
        </authorList>
    </citation>
    <scope>NUCLEOTIDE SEQUENCE [LARGE SCALE GENOMIC DNA]</scope>
    <source>
        <strain evidence="9">CGMCC 1.6489</strain>
    </source>
</reference>
<dbReference type="Proteomes" id="UP000198762">
    <property type="component" value="Unassembled WGS sequence"/>
</dbReference>
<keyword evidence="9" id="KW-1185">Reference proteome</keyword>
<evidence type="ECO:0000256" key="4">
    <source>
        <dbReference type="ARBA" id="ARBA00023239"/>
    </source>
</evidence>
<dbReference type="AlphaFoldDB" id="A0A1H9ZYY3"/>
<comment type="subcellular location">
    <subcellularLocation>
        <location evidence="5">Cell outer membrane</location>
        <topology evidence="5">Peripheral membrane protein</topology>
    </subcellularLocation>
    <text evidence="5">Attached to the inner leaflet of the outer membrane.</text>
</comment>
<dbReference type="PROSITE" id="PS51257">
    <property type="entry name" value="PROKAR_LIPOPROTEIN"/>
    <property type="match status" value="1"/>
</dbReference>
<dbReference type="PANTHER" id="PTHR37423">
    <property type="entry name" value="SOLUBLE LYTIC MUREIN TRANSGLYCOSYLASE-RELATED"/>
    <property type="match status" value="1"/>
</dbReference>